<comment type="function">
    <text evidence="1">Involved in DNA recombination.</text>
</comment>
<dbReference type="GO" id="GO:0006310">
    <property type="term" value="P:DNA recombination"/>
    <property type="evidence" value="ECO:0007669"/>
    <property type="project" value="UniProtKB-KW"/>
</dbReference>
<dbReference type="EMBL" id="CP011801">
    <property type="protein sequence ID" value="ALA56851.1"/>
    <property type="molecule type" value="Genomic_DNA"/>
</dbReference>
<evidence type="ECO:0000256" key="5">
    <source>
        <dbReference type="SAM" id="Coils"/>
    </source>
</evidence>
<keyword evidence="3 5" id="KW-0175">Coiled coil</keyword>
<organism evidence="7 8">
    <name type="scientific">Nitrospira moscoviensis</name>
    <dbReference type="NCBI Taxonomy" id="42253"/>
    <lineage>
        <taxon>Bacteria</taxon>
        <taxon>Pseudomonadati</taxon>
        <taxon>Nitrospirota</taxon>
        <taxon>Nitrospiria</taxon>
        <taxon>Nitrospirales</taxon>
        <taxon>Nitrospiraceae</taxon>
        <taxon>Nitrospira</taxon>
    </lineage>
</organism>
<evidence type="ECO:0000313" key="8">
    <source>
        <dbReference type="Proteomes" id="UP000069205"/>
    </source>
</evidence>
<keyword evidence="6" id="KW-0812">Transmembrane</keyword>
<keyword evidence="4" id="KW-0233">DNA recombination</keyword>
<comment type="similarity">
    <text evidence="2">Belongs to the RmuC family.</text>
</comment>
<dbReference type="Pfam" id="PF02646">
    <property type="entry name" value="RmuC"/>
    <property type="match status" value="1"/>
</dbReference>
<protein>
    <submittedName>
        <fullName evidence="7">Putative DNA recombination protein RmuC</fullName>
    </submittedName>
</protein>
<dbReference type="PANTHER" id="PTHR30563">
    <property type="entry name" value="DNA RECOMBINATION PROTEIN RMUC"/>
    <property type="match status" value="1"/>
</dbReference>
<keyword evidence="8" id="KW-1185">Reference proteome</keyword>
<feature type="coiled-coil region" evidence="5">
    <location>
        <begin position="40"/>
        <end position="109"/>
    </location>
</feature>
<name>A0A0K2G795_NITMO</name>
<reference evidence="7 8" key="1">
    <citation type="journal article" date="2015" name="Proc. Natl. Acad. Sci. U.S.A.">
        <title>Expanded metabolic versatility of ubiquitous nitrite-oxidizing bacteria from the genus Nitrospira.</title>
        <authorList>
            <person name="Koch H."/>
            <person name="Lucker S."/>
            <person name="Albertsen M."/>
            <person name="Kitzinger K."/>
            <person name="Herbold C."/>
            <person name="Spieck E."/>
            <person name="Nielsen P.H."/>
            <person name="Wagner M."/>
            <person name="Daims H."/>
        </authorList>
    </citation>
    <scope>NUCLEOTIDE SEQUENCE [LARGE SCALE GENOMIC DNA]</scope>
    <source>
        <strain evidence="7 8">NSP M-1</strain>
    </source>
</reference>
<evidence type="ECO:0000256" key="2">
    <source>
        <dbReference type="ARBA" id="ARBA00009840"/>
    </source>
</evidence>
<evidence type="ECO:0000256" key="4">
    <source>
        <dbReference type="ARBA" id="ARBA00023172"/>
    </source>
</evidence>
<accession>A0A0K2G795</accession>
<dbReference type="PATRIC" id="fig|42253.5.peg.404"/>
<keyword evidence="6" id="KW-1133">Transmembrane helix</keyword>
<feature type="transmembrane region" description="Helical" evidence="6">
    <location>
        <begin position="17"/>
        <end position="39"/>
    </location>
</feature>
<gene>
    <name evidence="7" type="ORF">NITMOv2_0415</name>
</gene>
<evidence type="ECO:0000313" key="7">
    <source>
        <dbReference type="EMBL" id="ALA56851.1"/>
    </source>
</evidence>
<evidence type="ECO:0000256" key="1">
    <source>
        <dbReference type="ARBA" id="ARBA00003416"/>
    </source>
</evidence>
<evidence type="ECO:0000256" key="6">
    <source>
        <dbReference type="SAM" id="Phobius"/>
    </source>
</evidence>
<sequence length="465" mass="51450">MFAPDGAVTRGERMSEIITLVTVAAAGVLLGAALAGLWVSVRLRAQSQRAEATVDELRKQLDRERDAGAELRRELDESRQVRVAAETRLADTVKQVADQQALLDQARHELVASFQALSGEALKQNNEAFLKLAKVSFEALQAKAEGDLAQRQQAIDGLVRPLHESLQRYDEQMRLLEQSRQSAYGGLDQHLKLLAESHQRLQQETGNLVKALRAPTVRGQWGEITLKRVAELAGMVDHCDFVEQTTVGGDEGRFRPDMVVNLPGGRQIIVDAKTVLSAYLDAHEAPDDQQRTEALRRHAGQVRSRMEELSLKAYWTQFDRAPEFVVLFLPGEQFLGAALDQDPRLIEEGFARGVVLATPATLIALLRAVAYGWRQEQLAAHAEEAGKLGKDLYERMAVLAEHLNDVGQALGKSVSAYNRAVGSLETRILPAARRFKELGVSSDKEIPLLEPAELLPRKTLPFESE</sequence>
<dbReference type="InterPro" id="IPR003798">
    <property type="entry name" value="DNA_recombination_RmuC"/>
</dbReference>
<keyword evidence="6" id="KW-0472">Membrane</keyword>
<dbReference type="PANTHER" id="PTHR30563:SF0">
    <property type="entry name" value="DNA RECOMBINATION PROTEIN RMUC"/>
    <property type="match status" value="1"/>
</dbReference>
<evidence type="ECO:0000256" key="3">
    <source>
        <dbReference type="ARBA" id="ARBA00023054"/>
    </source>
</evidence>
<proteinExistence type="inferred from homology"/>
<dbReference type="STRING" id="42253.NITMOv2_0415"/>
<dbReference type="AlphaFoldDB" id="A0A0K2G795"/>
<dbReference type="Proteomes" id="UP000069205">
    <property type="component" value="Chromosome"/>
</dbReference>
<dbReference type="KEGG" id="nmv:NITMOv2_0415"/>